<feature type="compositionally biased region" description="Low complexity" evidence="1">
    <location>
        <begin position="181"/>
        <end position="196"/>
    </location>
</feature>
<accession>A0AAN7AFP3</accession>
<reference evidence="2" key="1">
    <citation type="journal article" date="2023" name="Mol. Phylogenet. Evol.">
        <title>Genome-scale phylogeny and comparative genomics of the fungal order Sordariales.</title>
        <authorList>
            <person name="Hensen N."/>
            <person name="Bonometti L."/>
            <person name="Westerberg I."/>
            <person name="Brannstrom I.O."/>
            <person name="Guillou S."/>
            <person name="Cros-Aarteil S."/>
            <person name="Calhoun S."/>
            <person name="Haridas S."/>
            <person name="Kuo A."/>
            <person name="Mondo S."/>
            <person name="Pangilinan J."/>
            <person name="Riley R."/>
            <person name="LaButti K."/>
            <person name="Andreopoulos B."/>
            <person name="Lipzen A."/>
            <person name="Chen C."/>
            <person name="Yan M."/>
            <person name="Daum C."/>
            <person name="Ng V."/>
            <person name="Clum A."/>
            <person name="Steindorff A."/>
            <person name="Ohm R.A."/>
            <person name="Martin F."/>
            <person name="Silar P."/>
            <person name="Natvig D.O."/>
            <person name="Lalanne C."/>
            <person name="Gautier V."/>
            <person name="Ament-Velasquez S.L."/>
            <person name="Kruys A."/>
            <person name="Hutchinson M.I."/>
            <person name="Powell A.J."/>
            <person name="Barry K."/>
            <person name="Miller A.N."/>
            <person name="Grigoriev I.V."/>
            <person name="Debuchy R."/>
            <person name="Gladieux P."/>
            <person name="Hiltunen Thoren M."/>
            <person name="Johannesson H."/>
        </authorList>
    </citation>
    <scope>NUCLEOTIDE SEQUENCE</scope>
    <source>
        <strain evidence="2">PSN309</strain>
    </source>
</reference>
<proteinExistence type="predicted"/>
<evidence type="ECO:0000313" key="3">
    <source>
        <dbReference type="Proteomes" id="UP001302126"/>
    </source>
</evidence>
<feature type="compositionally biased region" description="Basic and acidic residues" evidence="1">
    <location>
        <begin position="145"/>
        <end position="159"/>
    </location>
</feature>
<dbReference type="AlphaFoldDB" id="A0AAN7AFP3"/>
<evidence type="ECO:0000256" key="1">
    <source>
        <dbReference type="SAM" id="MobiDB-lite"/>
    </source>
</evidence>
<dbReference type="EMBL" id="MU864502">
    <property type="protein sequence ID" value="KAK4184162.1"/>
    <property type="molecule type" value="Genomic_DNA"/>
</dbReference>
<reference evidence="2" key="2">
    <citation type="submission" date="2023-05" db="EMBL/GenBank/DDBJ databases">
        <authorList>
            <consortium name="Lawrence Berkeley National Laboratory"/>
            <person name="Steindorff A."/>
            <person name="Hensen N."/>
            <person name="Bonometti L."/>
            <person name="Westerberg I."/>
            <person name="Brannstrom I.O."/>
            <person name="Guillou S."/>
            <person name="Cros-Aarteil S."/>
            <person name="Calhoun S."/>
            <person name="Haridas S."/>
            <person name="Kuo A."/>
            <person name="Mondo S."/>
            <person name="Pangilinan J."/>
            <person name="Riley R."/>
            <person name="Labutti K."/>
            <person name="Andreopoulos B."/>
            <person name="Lipzen A."/>
            <person name="Chen C."/>
            <person name="Yanf M."/>
            <person name="Daum C."/>
            <person name="Ng V."/>
            <person name="Clum A."/>
            <person name="Ohm R."/>
            <person name="Martin F."/>
            <person name="Silar P."/>
            <person name="Natvig D."/>
            <person name="Lalanne C."/>
            <person name="Gautier V."/>
            <person name="Ament-Velasquez S.L."/>
            <person name="Kruys A."/>
            <person name="Hutchinson M.I."/>
            <person name="Powell A.J."/>
            <person name="Barry K."/>
            <person name="Miller A.N."/>
            <person name="Grigoriev I.V."/>
            <person name="Debuchy R."/>
            <person name="Gladieux P."/>
            <person name="Thoren M.H."/>
            <person name="Johannesson H."/>
        </authorList>
    </citation>
    <scope>NUCLEOTIDE SEQUENCE</scope>
    <source>
        <strain evidence="2">PSN309</strain>
    </source>
</reference>
<feature type="region of interest" description="Disordered" evidence="1">
    <location>
        <begin position="1"/>
        <end position="21"/>
    </location>
</feature>
<evidence type="ECO:0000313" key="2">
    <source>
        <dbReference type="EMBL" id="KAK4184162.1"/>
    </source>
</evidence>
<name>A0AAN7AFP3_9PEZI</name>
<dbReference type="Proteomes" id="UP001302126">
    <property type="component" value="Unassembled WGS sequence"/>
</dbReference>
<comment type="caution">
    <text evidence="2">The sequence shown here is derived from an EMBL/GenBank/DDBJ whole genome shotgun (WGS) entry which is preliminary data.</text>
</comment>
<feature type="compositionally biased region" description="Acidic residues" evidence="1">
    <location>
        <begin position="160"/>
        <end position="174"/>
    </location>
</feature>
<sequence length="274" mass="30236">MTMPATHTSAVAWERDSSPDQADLRDDIVLTASAQPRTSPNLDIALFLYGPTESEAGESTDAESVHTDLFSTPTNAPTTTYQSTISRRSWYRRLALAGLDDPHSGWDQADSDAVTETTNDRDWGYVTRPPTTIDEDEREVQELGSEVREKGNEVEHAQDPWDDDMVTEPADDLDHDNPDLTGSSSGKSSNTGGSNSRDGQCRHVLAGEPCTCFSPEKLVELHAQLKRFTEAIPEMKLDEVRDSMAPVRVAGIDIDVQALNKAYFEDCRSRNVFA</sequence>
<organism evidence="2 3">
    <name type="scientific">Podospora australis</name>
    <dbReference type="NCBI Taxonomy" id="1536484"/>
    <lineage>
        <taxon>Eukaryota</taxon>
        <taxon>Fungi</taxon>
        <taxon>Dikarya</taxon>
        <taxon>Ascomycota</taxon>
        <taxon>Pezizomycotina</taxon>
        <taxon>Sordariomycetes</taxon>
        <taxon>Sordariomycetidae</taxon>
        <taxon>Sordariales</taxon>
        <taxon>Podosporaceae</taxon>
        <taxon>Podospora</taxon>
    </lineage>
</organism>
<gene>
    <name evidence="2" type="ORF">QBC35DRAFT_66578</name>
</gene>
<keyword evidence="3" id="KW-1185">Reference proteome</keyword>
<protein>
    <submittedName>
        <fullName evidence="2">Uncharacterized protein</fullName>
    </submittedName>
</protein>
<feature type="region of interest" description="Disordered" evidence="1">
    <location>
        <begin position="101"/>
        <end position="200"/>
    </location>
</feature>